<reference evidence="1 2" key="1">
    <citation type="submission" date="2015-01" db="EMBL/GenBank/DDBJ databases">
        <title>Genome of allotetraploid Gossypium barbadense reveals genomic plasticity and fiber elongation in cotton evolution.</title>
        <authorList>
            <person name="Chen X."/>
            <person name="Liu X."/>
            <person name="Zhao B."/>
            <person name="Zheng H."/>
            <person name="Hu Y."/>
            <person name="Lu G."/>
            <person name="Yang C."/>
            <person name="Chen J."/>
            <person name="Shan C."/>
            <person name="Zhang L."/>
            <person name="Zhou Y."/>
            <person name="Wang L."/>
            <person name="Guo W."/>
            <person name="Bai Y."/>
            <person name="Ruan J."/>
            <person name="Shangguan X."/>
            <person name="Mao Y."/>
            <person name="Jiang J."/>
            <person name="Zhu Y."/>
            <person name="Lei J."/>
            <person name="Kang H."/>
            <person name="Chen S."/>
            <person name="He X."/>
            <person name="Wang R."/>
            <person name="Wang Y."/>
            <person name="Chen J."/>
            <person name="Wang L."/>
            <person name="Yu S."/>
            <person name="Wang B."/>
            <person name="Wei J."/>
            <person name="Song S."/>
            <person name="Lu X."/>
            <person name="Gao Z."/>
            <person name="Gu W."/>
            <person name="Deng X."/>
            <person name="Ma D."/>
            <person name="Wang S."/>
            <person name="Liang W."/>
            <person name="Fang L."/>
            <person name="Cai C."/>
            <person name="Zhu X."/>
            <person name="Zhou B."/>
            <person name="Zhang Y."/>
            <person name="Chen Z."/>
            <person name="Xu S."/>
            <person name="Zhu R."/>
            <person name="Wang S."/>
            <person name="Zhang T."/>
            <person name="Zhao G."/>
        </authorList>
    </citation>
    <scope>NUCLEOTIDE SEQUENCE [LARGE SCALE GENOMIC DNA]</scope>
    <source>
        <strain evidence="2">cv. Xinhai21</strain>
        <tissue evidence="1">Leaf</tissue>
    </source>
</reference>
<sequence>MALRWKVEQSSNVSSRYVGSTISKKSPHGSVVRRAWTASASWIYSRVVQSIQRPTPRGRTRSIWNSSSRGPGGNWRNGCRILVVGIEEDAVLFCFSRVKNARKKTESGGRRRFDGAWRSEEVRGNGGKERRIMYRERSTREGFDVYRGKGRRKSGFWGDDRSLGGDGGGGRGI</sequence>
<organism evidence="1 2">
    <name type="scientific">Gossypium barbadense</name>
    <name type="common">Sea Island cotton</name>
    <name type="synonym">Hibiscus barbadensis</name>
    <dbReference type="NCBI Taxonomy" id="3634"/>
    <lineage>
        <taxon>Eukaryota</taxon>
        <taxon>Viridiplantae</taxon>
        <taxon>Streptophyta</taxon>
        <taxon>Embryophyta</taxon>
        <taxon>Tracheophyta</taxon>
        <taxon>Spermatophyta</taxon>
        <taxon>Magnoliopsida</taxon>
        <taxon>eudicotyledons</taxon>
        <taxon>Gunneridae</taxon>
        <taxon>Pentapetalae</taxon>
        <taxon>rosids</taxon>
        <taxon>malvids</taxon>
        <taxon>Malvales</taxon>
        <taxon>Malvaceae</taxon>
        <taxon>Malvoideae</taxon>
        <taxon>Gossypium</taxon>
    </lineage>
</organism>
<dbReference type="AlphaFoldDB" id="A0A2P5WRZ4"/>
<accession>A0A2P5WRZ4</accession>
<protein>
    <submittedName>
        <fullName evidence="1">Uncharacterized protein</fullName>
    </submittedName>
</protein>
<proteinExistence type="predicted"/>
<evidence type="ECO:0000313" key="1">
    <source>
        <dbReference type="EMBL" id="PPR93856.1"/>
    </source>
</evidence>
<gene>
    <name evidence="1" type="ORF">GOBAR_AA26814</name>
</gene>
<dbReference type="Proteomes" id="UP000239757">
    <property type="component" value="Unassembled WGS sequence"/>
</dbReference>
<name>A0A2P5WRZ4_GOSBA</name>
<evidence type="ECO:0000313" key="2">
    <source>
        <dbReference type="Proteomes" id="UP000239757"/>
    </source>
</evidence>
<dbReference type="EMBL" id="KZ666708">
    <property type="protein sequence ID" value="PPR93856.1"/>
    <property type="molecule type" value="Genomic_DNA"/>
</dbReference>